<dbReference type="InterPro" id="IPR002692">
    <property type="entry name" value="S45"/>
</dbReference>
<dbReference type="GO" id="GO:0017000">
    <property type="term" value="P:antibiotic biosynthetic process"/>
    <property type="evidence" value="ECO:0007669"/>
    <property type="project" value="InterPro"/>
</dbReference>
<dbReference type="CDD" id="cd03747">
    <property type="entry name" value="Ntn_PGA_like"/>
    <property type="match status" value="1"/>
</dbReference>
<dbReference type="Proteomes" id="UP000199072">
    <property type="component" value="Unassembled WGS sequence"/>
</dbReference>
<comment type="cofactor">
    <cofactor evidence="5">
        <name>Ca(2+)</name>
        <dbReference type="ChEBI" id="CHEBI:29108"/>
    </cofactor>
    <text evidence="5">Binds 1 Ca(2+) ion per dimer.</text>
</comment>
<name>A0A1G7BLE1_9SPHI</name>
<dbReference type="Gene3D" id="3.60.20.10">
    <property type="entry name" value="Glutamine Phosphoribosylpyrophosphate, subunit 1, domain 1"/>
    <property type="match status" value="1"/>
</dbReference>
<evidence type="ECO:0000256" key="1">
    <source>
        <dbReference type="ARBA" id="ARBA00006586"/>
    </source>
</evidence>
<dbReference type="OrthoDB" id="9759796at2"/>
<reference evidence="6 7" key="1">
    <citation type="submission" date="2016-10" db="EMBL/GenBank/DDBJ databases">
        <authorList>
            <person name="de Groot N.N."/>
        </authorList>
    </citation>
    <scope>NUCLEOTIDE SEQUENCE [LARGE SCALE GENOMIC DNA]</scope>
    <source>
        <strain evidence="6 7">47C3B</strain>
    </source>
</reference>
<protein>
    <submittedName>
        <fullName evidence="6">Penicillin amidase</fullName>
    </submittedName>
</protein>
<dbReference type="AlphaFoldDB" id="A0A1G7BLE1"/>
<evidence type="ECO:0000256" key="3">
    <source>
        <dbReference type="ARBA" id="ARBA00023145"/>
    </source>
</evidence>
<dbReference type="InterPro" id="IPR043147">
    <property type="entry name" value="Penicillin_amidase_A-knob"/>
</dbReference>
<keyword evidence="5" id="KW-0106">Calcium</keyword>
<keyword evidence="7" id="KW-1185">Reference proteome</keyword>
<dbReference type="EMBL" id="FNAI01000005">
    <property type="protein sequence ID" value="SDE27763.1"/>
    <property type="molecule type" value="Genomic_DNA"/>
</dbReference>
<dbReference type="STRING" id="1391627.SAMN05216464_10572"/>
<evidence type="ECO:0000313" key="7">
    <source>
        <dbReference type="Proteomes" id="UP000199072"/>
    </source>
</evidence>
<evidence type="ECO:0000256" key="4">
    <source>
        <dbReference type="PIRSR" id="PIRSR001227-1"/>
    </source>
</evidence>
<keyword evidence="5" id="KW-0479">Metal-binding</keyword>
<feature type="binding site" evidence="5">
    <location>
        <position position="207"/>
    </location>
    <ligand>
        <name>Ca(2+)</name>
        <dbReference type="ChEBI" id="CHEBI:29108"/>
    </ligand>
</feature>
<evidence type="ECO:0000313" key="6">
    <source>
        <dbReference type="EMBL" id="SDE27763.1"/>
    </source>
</evidence>
<accession>A0A1G7BLE1</accession>
<dbReference type="InterPro" id="IPR014395">
    <property type="entry name" value="Pen/GL7ACA/AHL_acylase"/>
</dbReference>
<evidence type="ECO:0000256" key="2">
    <source>
        <dbReference type="ARBA" id="ARBA00022801"/>
    </source>
</evidence>
<dbReference type="Gene3D" id="1.10.1400.10">
    <property type="match status" value="1"/>
</dbReference>
<dbReference type="InterPro" id="IPR043146">
    <property type="entry name" value="Penicillin_amidase_N_B-knob"/>
</dbReference>
<dbReference type="SUPFAM" id="SSF56235">
    <property type="entry name" value="N-terminal nucleophile aminohydrolases (Ntn hydrolases)"/>
    <property type="match status" value="1"/>
</dbReference>
<feature type="binding site" evidence="5">
    <location>
        <position position="351"/>
    </location>
    <ligand>
        <name>Ca(2+)</name>
        <dbReference type="ChEBI" id="CHEBI:29108"/>
    </ligand>
</feature>
<keyword evidence="2" id="KW-0378">Hydrolase</keyword>
<dbReference type="PANTHER" id="PTHR34218">
    <property type="entry name" value="PEPTIDASE S45 PENICILLIN AMIDASE"/>
    <property type="match status" value="1"/>
</dbReference>
<sequence>MKFTKAFLSIAFTLALIWALQTKFGPVPPLGKFLSPADGFWQNAESKHILAAHNLKLTGVTGKVTVKYDENRIPHIFADNEHDLYYAQGYITATDRLWQMDIQTRQAAGRLAEVLGPNLLEMDRYHRRMGIVYGAEKTLKAMMQEPAIRQMVLAYTEGINAYIHQLGPREYPLEFKMLDYAPEDWKPINCAFLLKLMSETLAGGSNEFAMSNILKQFGAKATNDLFPDYPMHEDPIIPIGTKWNFKPLTIPKPSAGFSAQMNDNVKRVVKEEGIGSNNWAVSGSKTANGYPILANDPHLNLTFPSIWYQVQLSAPGINVYGVSLPGSPCVILGFNNNISWGITNVDADVLDWYQVKFKDDKKNEYWYNNKWNKTSRRVEAINIRGQKTLYDTVIYTHHGPVVYEDKSKTTDHSPDFVPVGDALRWIAHDESDELMTMYILNKGKNYADYRKALTYFNAPASNFVFASKDNDIAITPNGKYPLKYKDQGKFILDGTDPADDWHGWIPFDQNPTVKNPPRGFVSSANQSSTDQTYPYYINWSFAPYERGKRINDRLTVMQKATVDSMRILQTDTYSIRAQDIMATMLKYVDASKLDKNQLAVLQIAKGWNKDFAANSTGATVFNAWWIKLYGLIWGDDFANKNLQSNYPSMDRTEQLLLKEPNSKWFDDIRTPAKETCADMVTKAFTSAVTDLVKEHGQPGESWQWGKVKKMEITHLTQQEALSSGNFESGGTGSTINALVNGHGPSWRMVVQMGPTVKGYGILPGGESGNPGSFFYSDMLKIWQQGQLKELLFLQSPTEASGRIKTVVTIGSK</sequence>
<dbReference type="InterPro" id="IPR023343">
    <property type="entry name" value="Penicillin_amidase_dom1"/>
</dbReference>
<dbReference type="GO" id="GO:0046872">
    <property type="term" value="F:metal ion binding"/>
    <property type="evidence" value="ECO:0007669"/>
    <property type="project" value="UniProtKB-KW"/>
</dbReference>
<proteinExistence type="inferred from homology"/>
<evidence type="ECO:0000256" key="5">
    <source>
        <dbReference type="PIRSR" id="PIRSR001227-2"/>
    </source>
</evidence>
<keyword evidence="3" id="KW-0865">Zymogen</keyword>
<dbReference type="GO" id="GO:0016811">
    <property type="term" value="F:hydrolase activity, acting on carbon-nitrogen (but not peptide) bonds, in linear amides"/>
    <property type="evidence" value="ECO:0007669"/>
    <property type="project" value="InterPro"/>
</dbReference>
<dbReference type="Gene3D" id="2.30.120.10">
    <property type="match status" value="1"/>
</dbReference>
<feature type="binding site" evidence="5">
    <location>
        <position position="348"/>
    </location>
    <ligand>
        <name>Ca(2+)</name>
        <dbReference type="ChEBI" id="CHEBI:29108"/>
    </ligand>
</feature>
<comment type="similarity">
    <text evidence="1">Belongs to the peptidase S45 family.</text>
</comment>
<dbReference type="PANTHER" id="PTHR34218:SF4">
    <property type="entry name" value="ACYL-HOMOSERINE LACTONE ACYLASE QUIP"/>
    <property type="match status" value="1"/>
</dbReference>
<dbReference type="Gene3D" id="1.10.439.10">
    <property type="entry name" value="Penicillin Amidohydrolase, domain 1"/>
    <property type="match status" value="1"/>
</dbReference>
<organism evidence="6 7">
    <name type="scientific">Mucilaginibacter pineti</name>
    <dbReference type="NCBI Taxonomy" id="1391627"/>
    <lineage>
        <taxon>Bacteria</taxon>
        <taxon>Pseudomonadati</taxon>
        <taxon>Bacteroidota</taxon>
        <taxon>Sphingobacteriia</taxon>
        <taxon>Sphingobacteriales</taxon>
        <taxon>Sphingobacteriaceae</taxon>
        <taxon>Mucilaginibacter</taxon>
    </lineage>
</organism>
<gene>
    <name evidence="6" type="ORF">SAMN05216464_10572</name>
</gene>
<dbReference type="InterPro" id="IPR029055">
    <property type="entry name" value="Ntn_hydrolases_N"/>
</dbReference>
<dbReference type="PIRSF" id="PIRSF001227">
    <property type="entry name" value="Pen_acylase"/>
    <property type="match status" value="1"/>
</dbReference>
<dbReference type="RefSeq" id="WP_091149669.1">
    <property type="nucleotide sequence ID" value="NZ_FNAI01000005.1"/>
</dbReference>
<feature type="active site" description="Nucleophile" evidence="4">
    <location>
        <position position="276"/>
    </location>
</feature>
<dbReference type="Pfam" id="PF01804">
    <property type="entry name" value="Penicil_amidase"/>
    <property type="match status" value="1"/>
</dbReference>